<evidence type="ECO:0000256" key="7">
    <source>
        <dbReference type="SAM" id="MobiDB-lite"/>
    </source>
</evidence>
<dbReference type="GO" id="GO:0051301">
    <property type="term" value="P:cell division"/>
    <property type="evidence" value="ECO:0007669"/>
    <property type="project" value="UniProtKB-KW"/>
</dbReference>
<keyword evidence="3" id="KW-0132">Cell division</keyword>
<evidence type="ECO:0000256" key="4">
    <source>
        <dbReference type="ARBA" id="ARBA00023054"/>
    </source>
</evidence>
<evidence type="ECO:0000313" key="11">
    <source>
        <dbReference type="Proteomes" id="UP001434419"/>
    </source>
</evidence>
<dbReference type="Proteomes" id="UP001434419">
    <property type="component" value="Unassembled WGS sequence"/>
</dbReference>
<feature type="compositionally biased region" description="Polar residues" evidence="7">
    <location>
        <begin position="164"/>
        <end position="173"/>
    </location>
</feature>
<gene>
    <name evidence="8" type="ORF">ABVC42_00190</name>
    <name evidence="9" type="ORF">CEE75_11710</name>
</gene>
<dbReference type="InterPro" id="IPR019933">
    <property type="entry name" value="DivIVA_domain"/>
</dbReference>
<feature type="compositionally biased region" description="Polar residues" evidence="7">
    <location>
        <begin position="441"/>
        <end position="457"/>
    </location>
</feature>
<feature type="coiled-coil region" evidence="6">
    <location>
        <begin position="361"/>
        <end position="388"/>
    </location>
</feature>
<feature type="compositionally biased region" description="Low complexity" evidence="7">
    <location>
        <begin position="93"/>
        <end position="104"/>
    </location>
</feature>
<evidence type="ECO:0000313" key="8">
    <source>
        <dbReference type="EMBL" id="MES5148380.1"/>
    </source>
</evidence>
<reference evidence="9 10" key="1">
    <citation type="submission" date="2017-06" db="EMBL/GenBank/DDBJ databases">
        <authorList>
            <person name="Swanenburg J."/>
            <person name="Kort R."/>
        </authorList>
    </citation>
    <scope>NUCLEOTIDE SEQUENCE [LARGE SCALE GENOMIC DNA]</scope>
    <source>
        <strain evidence="9 10">RL05</strain>
    </source>
</reference>
<reference evidence="8" key="2">
    <citation type="submission" date="2024-06" db="EMBL/GenBank/DDBJ databases">
        <title>Vaginal Lactobacillus fatty acid response mechanisms reveal a metabolite-targeted strategy for bacterial vaginosis treatment.</title>
        <authorList>
            <person name="Zhu M."/>
            <person name="Blainey P.C."/>
            <person name="Bloom S.M."/>
            <person name="Kwon D.S."/>
        </authorList>
    </citation>
    <scope>NUCLEOTIDE SEQUENCE</scope>
    <source>
        <strain evidence="8">194_F1_1</strain>
    </source>
</reference>
<dbReference type="Proteomes" id="UP000295195">
    <property type="component" value="Unassembled WGS sequence"/>
</dbReference>
<evidence type="ECO:0000256" key="5">
    <source>
        <dbReference type="ARBA" id="ARBA00023306"/>
    </source>
</evidence>
<sequence>MFNIFSKKKKNQAPQLPQLNDVNTAQEGASALEKEKEIQYSAGNTPLTNAKTDQQLNAQAKMPNPSVNSSNQATQPALPNMPSLDRSEESVQPNLPNLNMPNANKATQPADSTPMPNMPDMSQNQPASAQNTQVSDSTQNQVKTGSQPNFSSGDAVADFEEESTSNLQQSTELSADASDEVQYEPAQQEHATTTQENPIEKKYANVKLTPMDIYNKKFKKKGRYGYDAQQVDDFLDLVVQKYADALDENSDLKNKNLQLQNKNKDLKHDIAFVQEELSGMQDNYQKEVAKSNKLEEKLKAKPKTVPAANVDMDEKKAEVNEIIAKAHAYAAKIKEKARASVKTNTNSQPSADESEYYKQKINIVKNNIGNLKQRVSQYSNNIQQSLQDEINNLNDSLPKKTINKPAVSQSSETQDTSHHLNIDSDSLNGVVSEDKPKNDDAQQTTSLSDLIDQTPSF</sequence>
<evidence type="ECO:0000256" key="2">
    <source>
        <dbReference type="ARBA" id="ARBA00022490"/>
    </source>
</evidence>
<keyword evidence="5" id="KW-0131">Cell cycle</keyword>
<dbReference type="RefSeq" id="WP_060463000.1">
    <property type="nucleotide sequence ID" value="NZ_JBETVU010000007.1"/>
</dbReference>
<evidence type="ECO:0000313" key="9">
    <source>
        <dbReference type="EMBL" id="TDN29109.1"/>
    </source>
</evidence>
<keyword evidence="11" id="KW-1185">Reference proteome</keyword>
<dbReference type="PANTHER" id="PTHR35794:SF1">
    <property type="entry name" value="CELL CYCLE PROTEIN GPSB"/>
    <property type="match status" value="1"/>
</dbReference>
<accession>A0A4R6CQP6</accession>
<proteinExistence type="predicted"/>
<organism evidence="9 10">
    <name type="scientific">Lactobacillus crispatus</name>
    <dbReference type="NCBI Taxonomy" id="47770"/>
    <lineage>
        <taxon>Bacteria</taxon>
        <taxon>Bacillati</taxon>
        <taxon>Bacillota</taxon>
        <taxon>Bacilli</taxon>
        <taxon>Lactobacillales</taxon>
        <taxon>Lactobacillaceae</taxon>
        <taxon>Lactobacillus</taxon>
    </lineage>
</organism>
<dbReference type="PANTHER" id="PTHR35794">
    <property type="entry name" value="CELL DIVISION PROTEIN DIVIVA"/>
    <property type="match status" value="1"/>
</dbReference>
<feature type="region of interest" description="Disordered" evidence="7">
    <location>
        <begin position="394"/>
        <end position="457"/>
    </location>
</feature>
<comment type="caution">
    <text evidence="9">The sequence shown here is derived from an EMBL/GenBank/DDBJ whole genome shotgun (WGS) entry which is preliminary data.</text>
</comment>
<feature type="compositionally biased region" description="Polar residues" evidence="7">
    <location>
        <begin position="41"/>
        <end position="58"/>
    </location>
</feature>
<evidence type="ECO:0000256" key="3">
    <source>
        <dbReference type="ARBA" id="ARBA00022618"/>
    </source>
</evidence>
<dbReference type="EMBL" id="NKLP01000242">
    <property type="protein sequence ID" value="TDN29109.1"/>
    <property type="molecule type" value="Genomic_DNA"/>
</dbReference>
<dbReference type="Pfam" id="PF05103">
    <property type="entry name" value="DivIVA"/>
    <property type="match status" value="1"/>
</dbReference>
<evidence type="ECO:0000313" key="10">
    <source>
        <dbReference type="Proteomes" id="UP000295195"/>
    </source>
</evidence>
<feature type="compositionally biased region" description="Basic residues" evidence="7">
    <location>
        <begin position="1"/>
        <end position="11"/>
    </location>
</feature>
<dbReference type="AlphaFoldDB" id="A0A4R6CQP6"/>
<evidence type="ECO:0000256" key="1">
    <source>
        <dbReference type="ARBA" id="ARBA00004496"/>
    </source>
</evidence>
<comment type="subcellular location">
    <subcellularLocation>
        <location evidence="1">Cytoplasm</location>
    </subcellularLocation>
</comment>
<feature type="compositionally biased region" description="Polar residues" evidence="7">
    <location>
        <begin position="105"/>
        <end position="152"/>
    </location>
</feature>
<protein>
    <submittedName>
        <fullName evidence="9">DivIVA domain-containing protein</fullName>
    </submittedName>
</protein>
<dbReference type="Gene3D" id="6.10.250.660">
    <property type="match status" value="1"/>
</dbReference>
<dbReference type="EMBL" id="JBETVU010000007">
    <property type="protein sequence ID" value="MES5148380.1"/>
    <property type="molecule type" value="Genomic_DNA"/>
</dbReference>
<dbReference type="NCBIfam" id="TIGR03544">
    <property type="entry name" value="DivI1A_domain"/>
    <property type="match status" value="1"/>
</dbReference>
<feature type="region of interest" description="Disordered" evidence="7">
    <location>
        <begin position="1"/>
        <end position="203"/>
    </location>
</feature>
<dbReference type="InterPro" id="IPR007793">
    <property type="entry name" value="DivIVA_fam"/>
</dbReference>
<evidence type="ECO:0000256" key="6">
    <source>
        <dbReference type="SAM" id="Coils"/>
    </source>
</evidence>
<feature type="coiled-coil region" evidence="6">
    <location>
        <begin position="235"/>
        <end position="301"/>
    </location>
</feature>
<dbReference type="GO" id="GO:0005737">
    <property type="term" value="C:cytoplasm"/>
    <property type="evidence" value="ECO:0007669"/>
    <property type="project" value="UniProtKB-SubCell"/>
</dbReference>
<keyword evidence="4 6" id="KW-0175">Coiled coil</keyword>
<feature type="compositionally biased region" description="Polar residues" evidence="7">
    <location>
        <begin position="12"/>
        <end position="27"/>
    </location>
</feature>
<name>A0A4R6CQP6_9LACO</name>
<keyword evidence="2" id="KW-0963">Cytoplasm</keyword>
<feature type="compositionally biased region" description="Polar residues" evidence="7">
    <location>
        <begin position="65"/>
        <end position="77"/>
    </location>
</feature>